<protein>
    <submittedName>
        <fullName evidence="1">Nitroimidazol reductase NimA, pyridoxamine 5'-phosphate oxidase superfamily</fullName>
    </submittedName>
</protein>
<dbReference type="Proteomes" id="UP000219453">
    <property type="component" value="Unassembled WGS sequence"/>
</dbReference>
<accession>A0A285P0F3</accession>
<gene>
    <name evidence="1" type="ORF">SAMN06269185_2421</name>
</gene>
<dbReference type="Gene3D" id="2.30.110.10">
    <property type="entry name" value="Electron Transport, Fmn-binding Protein, Chain A"/>
    <property type="match status" value="1"/>
</dbReference>
<dbReference type="SUPFAM" id="SSF50475">
    <property type="entry name" value="FMN-binding split barrel"/>
    <property type="match status" value="1"/>
</dbReference>
<evidence type="ECO:0000313" key="2">
    <source>
        <dbReference type="Proteomes" id="UP000219453"/>
    </source>
</evidence>
<dbReference type="AlphaFoldDB" id="A0A285P0F3"/>
<dbReference type="InterPro" id="IPR012349">
    <property type="entry name" value="Split_barrel_FMN-bd"/>
</dbReference>
<evidence type="ECO:0000313" key="1">
    <source>
        <dbReference type="EMBL" id="SNZ15224.1"/>
    </source>
</evidence>
<dbReference type="EMBL" id="OBEJ01000003">
    <property type="protein sequence ID" value="SNZ15224.1"/>
    <property type="molecule type" value="Genomic_DNA"/>
</dbReference>
<reference evidence="1 2" key="1">
    <citation type="submission" date="2017-09" db="EMBL/GenBank/DDBJ databases">
        <authorList>
            <person name="Ehlers B."/>
            <person name="Leendertz F.H."/>
        </authorList>
    </citation>
    <scope>NUCLEOTIDE SEQUENCE [LARGE SCALE GENOMIC DNA]</scope>
    <source>
        <strain evidence="1 2">DSM 27208</strain>
    </source>
</reference>
<proteinExistence type="predicted"/>
<name>A0A285P0F3_NATPI</name>
<sequence length="151" mass="16450">MTAPPYGVAMTDEEIAAFLERQGHGVLSFGGETPYGLPISFGYDVIDNRCIFQLVSGDTSKKQDYIDASPAVTLVSYDWGSIDNWHSVIIDGEMVEIPDDSPEAVDAADIFAESATAVGLSVFEGSFDDLEPSWYTLQIEEMSGRRAPDLE</sequence>
<keyword evidence="2" id="KW-1185">Reference proteome</keyword>
<organism evidence="1 2">
    <name type="scientific">Natronoarchaeum philippinense</name>
    <dbReference type="NCBI Taxonomy" id="558529"/>
    <lineage>
        <taxon>Archaea</taxon>
        <taxon>Methanobacteriati</taxon>
        <taxon>Methanobacteriota</taxon>
        <taxon>Stenosarchaea group</taxon>
        <taxon>Halobacteria</taxon>
        <taxon>Halobacteriales</taxon>
        <taxon>Natronoarchaeaceae</taxon>
    </lineage>
</organism>
<dbReference type="Pfam" id="PF12900">
    <property type="entry name" value="Pyridox_ox_2"/>
    <property type="match status" value="1"/>
</dbReference>
<dbReference type="InterPro" id="IPR024747">
    <property type="entry name" value="Pyridox_Oxase-rel"/>
</dbReference>